<name>A0A5B0LVD6_PUCGR</name>
<dbReference type="AlphaFoldDB" id="A0A5B0LVD6"/>
<feature type="chain" id="PRO_5036137095" evidence="1">
    <location>
        <begin position="24"/>
        <end position="124"/>
    </location>
</feature>
<evidence type="ECO:0000313" key="4">
    <source>
        <dbReference type="Proteomes" id="UP000324748"/>
    </source>
</evidence>
<dbReference type="EMBL" id="VDEP01000374">
    <property type="protein sequence ID" value="KAA1093417.1"/>
    <property type="molecule type" value="Genomic_DNA"/>
</dbReference>
<feature type="signal peptide" evidence="1">
    <location>
        <begin position="1"/>
        <end position="23"/>
    </location>
</feature>
<evidence type="ECO:0000256" key="1">
    <source>
        <dbReference type="SAM" id="SignalP"/>
    </source>
</evidence>
<evidence type="ECO:0000313" key="2">
    <source>
        <dbReference type="EMBL" id="KAA1067833.1"/>
    </source>
</evidence>
<gene>
    <name evidence="2" type="ORF">PGT21_018328</name>
    <name evidence="3" type="ORF">PGTUg99_011067</name>
</gene>
<comment type="caution">
    <text evidence="2">The sequence shown here is derived from an EMBL/GenBank/DDBJ whole genome shotgun (WGS) entry which is preliminary data.</text>
</comment>
<protein>
    <submittedName>
        <fullName evidence="2">Uncharacterized protein</fullName>
    </submittedName>
</protein>
<proteinExistence type="predicted"/>
<organism evidence="2 4">
    <name type="scientific">Puccinia graminis f. sp. tritici</name>
    <dbReference type="NCBI Taxonomy" id="56615"/>
    <lineage>
        <taxon>Eukaryota</taxon>
        <taxon>Fungi</taxon>
        <taxon>Dikarya</taxon>
        <taxon>Basidiomycota</taxon>
        <taxon>Pucciniomycotina</taxon>
        <taxon>Pucciniomycetes</taxon>
        <taxon>Pucciniales</taxon>
        <taxon>Pucciniaceae</taxon>
        <taxon>Puccinia</taxon>
    </lineage>
</organism>
<dbReference type="Proteomes" id="UP000325313">
    <property type="component" value="Unassembled WGS sequence"/>
</dbReference>
<accession>A0A5B0LVD6</accession>
<keyword evidence="4" id="KW-1185">Reference proteome</keyword>
<keyword evidence="1" id="KW-0732">Signal</keyword>
<evidence type="ECO:0000313" key="3">
    <source>
        <dbReference type="EMBL" id="KAA1093417.1"/>
    </source>
</evidence>
<evidence type="ECO:0000313" key="5">
    <source>
        <dbReference type="Proteomes" id="UP000325313"/>
    </source>
</evidence>
<reference evidence="4 5" key="1">
    <citation type="submission" date="2019-05" db="EMBL/GenBank/DDBJ databases">
        <title>Emergence of the Ug99 lineage of the wheat stem rust pathogen through somatic hybridization.</title>
        <authorList>
            <person name="Li F."/>
            <person name="Upadhyaya N.M."/>
            <person name="Sperschneider J."/>
            <person name="Matny O."/>
            <person name="Nguyen-Phuc H."/>
            <person name="Mago R."/>
            <person name="Raley C."/>
            <person name="Miller M.E."/>
            <person name="Silverstein K.A.T."/>
            <person name="Henningsen E."/>
            <person name="Hirsch C.D."/>
            <person name="Visser B."/>
            <person name="Pretorius Z.A."/>
            <person name="Steffenson B.J."/>
            <person name="Schwessinger B."/>
            <person name="Dodds P.N."/>
            <person name="Figueroa M."/>
        </authorList>
    </citation>
    <scope>NUCLEOTIDE SEQUENCE [LARGE SCALE GENOMIC DNA]</scope>
    <source>
        <strain evidence="2">21-0</strain>
        <strain evidence="3 5">Ug99</strain>
    </source>
</reference>
<dbReference type="Proteomes" id="UP000324748">
    <property type="component" value="Unassembled WGS sequence"/>
</dbReference>
<sequence>MQLSMTGYAVFLTLLVSAISVAGGYIQCMYCGAPASAAEVRTQELPCGFTVESMPGCAECPELRLKKFNECNKCKAYFTSNVKHTDDTPLYLKKCKRTYSTLLSPRCETSYSVPFREYLKRPGT</sequence>
<dbReference type="EMBL" id="VSWC01000184">
    <property type="protein sequence ID" value="KAA1067833.1"/>
    <property type="molecule type" value="Genomic_DNA"/>
</dbReference>